<accession>A0A0E4CSY5</accession>
<dbReference type="STRING" id="1608583.BN1356_01503"/>
<sequence>MEHYELDPEFFVNLGKTAPYKVTEIIGKDYPDDFLTPGEEKSFLILNKEKAWIVHADSLVSVAEGLEGYLDMSVDDFIMVSLGTQYHERFCFNDDYDIWEKYFDKLREAYYSDQSSK</sequence>
<gene>
    <name evidence="1" type="ORF">BN1356_01503</name>
</gene>
<reference evidence="2" key="1">
    <citation type="submission" date="2015-03" db="EMBL/GenBank/DDBJ databases">
        <authorList>
            <person name="Urmite Genomes"/>
        </authorList>
    </citation>
    <scope>NUCLEOTIDE SEQUENCE [LARGE SCALE GENOMIC DNA]</scope>
    <source>
        <strain evidence="2">FF10</strain>
    </source>
</reference>
<proteinExistence type="predicted"/>
<dbReference type="EMBL" id="CTEN01000003">
    <property type="protein sequence ID" value="CQR25160.1"/>
    <property type="molecule type" value="Genomic_DNA"/>
</dbReference>
<evidence type="ECO:0000313" key="2">
    <source>
        <dbReference type="Proteomes" id="UP000198604"/>
    </source>
</evidence>
<protein>
    <submittedName>
        <fullName evidence="1">Uncharacterized protein</fullName>
    </submittedName>
</protein>
<keyword evidence="2" id="KW-1185">Reference proteome</keyword>
<dbReference type="RefSeq" id="WP_093650735.1">
    <property type="nucleotide sequence ID" value="NZ_CTEN01000003.1"/>
</dbReference>
<dbReference type="OrthoDB" id="9808744at2"/>
<name>A0A0E4CSY5_9STRE</name>
<organism evidence="1 2">
    <name type="scientific">Streptococcus varani</name>
    <dbReference type="NCBI Taxonomy" id="1608583"/>
    <lineage>
        <taxon>Bacteria</taxon>
        <taxon>Bacillati</taxon>
        <taxon>Bacillota</taxon>
        <taxon>Bacilli</taxon>
        <taxon>Lactobacillales</taxon>
        <taxon>Streptococcaceae</taxon>
        <taxon>Streptococcus</taxon>
    </lineage>
</organism>
<evidence type="ECO:0000313" key="1">
    <source>
        <dbReference type="EMBL" id="CQR25160.1"/>
    </source>
</evidence>
<dbReference type="Proteomes" id="UP000198604">
    <property type="component" value="Unassembled WGS sequence"/>
</dbReference>
<dbReference type="AlphaFoldDB" id="A0A0E4CSY5"/>